<proteinExistence type="predicted"/>
<dbReference type="RefSeq" id="XP_018289307.1">
    <property type="nucleotide sequence ID" value="XM_018441643.1"/>
</dbReference>
<dbReference type="Proteomes" id="UP000077315">
    <property type="component" value="Unassembled WGS sequence"/>
</dbReference>
<dbReference type="PANTHER" id="PTHR38848">
    <property type="entry name" value="G-PROTEIN COUPLED RECEPTORS FAMILY 3 PROFILE DOMAIN-CONTAINING PROTEIN"/>
    <property type="match status" value="1"/>
</dbReference>
<reference evidence="4" key="1">
    <citation type="submission" date="2015-06" db="EMBL/GenBank/DDBJ databases">
        <title>Expansion of signal transduction pathways in fungi by whole-genome duplication.</title>
        <authorList>
            <consortium name="DOE Joint Genome Institute"/>
            <person name="Corrochano L.M."/>
            <person name="Kuo A."/>
            <person name="Marcet-Houben M."/>
            <person name="Polaino S."/>
            <person name="Salamov A."/>
            <person name="Villalobos J.M."/>
            <person name="Alvarez M.I."/>
            <person name="Avalos J."/>
            <person name="Benito E.P."/>
            <person name="Benoit I."/>
            <person name="Burger G."/>
            <person name="Camino L.P."/>
            <person name="Canovas D."/>
            <person name="Cerda-Olmedo E."/>
            <person name="Cheng J.-F."/>
            <person name="Dominguez A."/>
            <person name="Elias M."/>
            <person name="Eslava A.P."/>
            <person name="Glaser F."/>
            <person name="Grimwood J."/>
            <person name="Gutierrez G."/>
            <person name="Heitman J."/>
            <person name="Henrissat B."/>
            <person name="Iturriaga E.A."/>
            <person name="Lang B.F."/>
            <person name="Lavin J.L."/>
            <person name="Lee S."/>
            <person name="Li W."/>
            <person name="Lindquist E."/>
            <person name="Lopez-Garcia S."/>
            <person name="Luque E.M."/>
            <person name="Marcos A.T."/>
            <person name="Martin J."/>
            <person name="McCluskey K."/>
            <person name="Medina H.R."/>
            <person name="Miralles-Duran A."/>
            <person name="Miyazaki A."/>
            <person name="Munoz-Torres E."/>
            <person name="Oguiza J.A."/>
            <person name="Ohm R."/>
            <person name="Olmedo M."/>
            <person name="Orejas M."/>
            <person name="Ortiz-Castellanos L."/>
            <person name="Pisabarro A.G."/>
            <person name="Rodriguez-Romero J."/>
            <person name="Ruiz-Herrera J."/>
            <person name="Ruiz-Vazquez R."/>
            <person name="Sanz C."/>
            <person name="Schackwitz W."/>
            <person name="Schmutz J."/>
            <person name="Shahriari M."/>
            <person name="Shelest E."/>
            <person name="Silva-Franco F."/>
            <person name="Soanes D."/>
            <person name="Syed K."/>
            <person name="Tagua V.G."/>
            <person name="Talbot N.J."/>
            <person name="Thon M."/>
            <person name="De vries R.P."/>
            <person name="Wiebenga A."/>
            <person name="Yadav J.S."/>
            <person name="Braun E.L."/>
            <person name="Baker S."/>
            <person name="Garre V."/>
            <person name="Horwitz B."/>
            <person name="Torres-Martinez S."/>
            <person name="Idnurm A."/>
            <person name="Herrera-Estrella A."/>
            <person name="Gabaldon T."/>
            <person name="Grigoriev I.V."/>
        </authorList>
    </citation>
    <scope>NUCLEOTIDE SEQUENCE [LARGE SCALE GENOMIC DNA]</scope>
    <source>
        <strain evidence="4">NRRL 1555(-)</strain>
    </source>
</reference>
<evidence type="ECO:0000313" key="4">
    <source>
        <dbReference type="Proteomes" id="UP000077315"/>
    </source>
</evidence>
<feature type="transmembrane region" description="Helical" evidence="2">
    <location>
        <begin position="163"/>
        <end position="183"/>
    </location>
</feature>
<keyword evidence="2" id="KW-0812">Transmembrane</keyword>
<gene>
    <name evidence="3" type="ORF">PHYBLDRAFT_66456</name>
</gene>
<organism evidence="3 4">
    <name type="scientific">Phycomyces blakesleeanus (strain ATCC 8743b / DSM 1359 / FGSC 10004 / NBRC 33097 / NRRL 1555)</name>
    <dbReference type="NCBI Taxonomy" id="763407"/>
    <lineage>
        <taxon>Eukaryota</taxon>
        <taxon>Fungi</taxon>
        <taxon>Fungi incertae sedis</taxon>
        <taxon>Mucoromycota</taxon>
        <taxon>Mucoromycotina</taxon>
        <taxon>Mucoromycetes</taxon>
        <taxon>Mucorales</taxon>
        <taxon>Phycomycetaceae</taxon>
        <taxon>Phycomyces</taxon>
    </lineage>
</organism>
<sequence length="384" mass="43606">MESPYFIQTPQPDGSEIASQIISMCSISILSLLFGIKSYNVQYKYLSLSRWLVLALYLFSWSFTTSSMIFTSTNNGNYISCYLSIMACDIFYSATKLTTYWWQVWVVSSVRQSRWRTPIYRFHCLLLTPYAGIFSLMIVFHIAELKDTGECIIGLETYASVPLMLYDFLINFYMTILFVKPLWKSSKTLTIDWKMSRLHEVAERTMVASIVCLFASLANLVLLLVFHGRERGLFCLSCCTVDVTINVVTVHWVTSSTTTKKPKDSKISSLTSPGENYSNQSVNQPIDRTVAESSQQIDPKNLQNVVVQQAENDMKSQFDLAPYAQSTETPLDIVGYQSRYYVANRPANNLEIDYKQPSFDSHYSSPSRSHESSLSLTKSIANSG</sequence>
<dbReference type="GeneID" id="29002549"/>
<feature type="region of interest" description="Disordered" evidence="1">
    <location>
        <begin position="358"/>
        <end position="384"/>
    </location>
</feature>
<evidence type="ECO:0008006" key="5">
    <source>
        <dbReference type="Google" id="ProtNLM"/>
    </source>
</evidence>
<evidence type="ECO:0000256" key="2">
    <source>
        <dbReference type="SAM" id="Phobius"/>
    </source>
</evidence>
<dbReference type="AlphaFoldDB" id="A0A167LX44"/>
<dbReference type="EMBL" id="KV440986">
    <property type="protein sequence ID" value="OAD71267.1"/>
    <property type="molecule type" value="Genomic_DNA"/>
</dbReference>
<evidence type="ECO:0000313" key="3">
    <source>
        <dbReference type="EMBL" id="OAD71267.1"/>
    </source>
</evidence>
<feature type="transmembrane region" description="Helical" evidence="2">
    <location>
        <begin position="204"/>
        <end position="226"/>
    </location>
</feature>
<keyword evidence="2" id="KW-1133">Transmembrane helix</keyword>
<keyword evidence="2" id="KW-0472">Membrane</keyword>
<name>A0A167LX44_PHYB8</name>
<dbReference type="OrthoDB" id="3210850at2759"/>
<feature type="transmembrane region" description="Helical" evidence="2">
    <location>
        <begin position="82"/>
        <end position="102"/>
    </location>
</feature>
<accession>A0A167LX44</accession>
<keyword evidence="4" id="KW-1185">Reference proteome</keyword>
<feature type="region of interest" description="Disordered" evidence="1">
    <location>
        <begin position="258"/>
        <end position="282"/>
    </location>
</feature>
<feature type="transmembrane region" description="Helical" evidence="2">
    <location>
        <begin position="122"/>
        <end position="143"/>
    </location>
</feature>
<feature type="transmembrane region" description="Helical" evidence="2">
    <location>
        <begin position="17"/>
        <end position="36"/>
    </location>
</feature>
<feature type="transmembrane region" description="Helical" evidence="2">
    <location>
        <begin position="48"/>
        <end position="70"/>
    </location>
</feature>
<dbReference type="InParanoid" id="A0A167LX44"/>
<feature type="compositionally biased region" description="Polar residues" evidence="1">
    <location>
        <begin position="270"/>
        <end position="282"/>
    </location>
</feature>
<dbReference type="PANTHER" id="PTHR38848:SF3">
    <property type="entry name" value="G-PROTEIN COUPLED RECEPTORS FAMILY 3 PROFILE DOMAIN-CONTAINING PROTEIN"/>
    <property type="match status" value="1"/>
</dbReference>
<evidence type="ECO:0000256" key="1">
    <source>
        <dbReference type="SAM" id="MobiDB-lite"/>
    </source>
</evidence>
<dbReference type="VEuPathDB" id="FungiDB:PHYBLDRAFT_66456"/>
<protein>
    <recommendedName>
        <fullName evidence="5">G-protein coupled receptors family 2 profile 2 domain-containing protein</fullName>
    </recommendedName>
</protein>